<evidence type="ECO:0000313" key="2">
    <source>
        <dbReference type="Proteomes" id="UP000002217"/>
    </source>
</evidence>
<reference evidence="1 2" key="1">
    <citation type="journal article" date="2009" name="Stand. Genomic Sci.">
        <title>Complete genome sequence of Desulfotomaculum acetoxidans type strain (5575).</title>
        <authorList>
            <person name="Spring S."/>
            <person name="Lapidus A."/>
            <person name="Schroder M."/>
            <person name="Gleim D."/>
            <person name="Sims D."/>
            <person name="Meincke L."/>
            <person name="Glavina Del Rio T."/>
            <person name="Tice H."/>
            <person name="Copeland A."/>
            <person name="Cheng J.F."/>
            <person name="Lucas S."/>
            <person name="Chen F."/>
            <person name="Nolan M."/>
            <person name="Bruce D."/>
            <person name="Goodwin L."/>
            <person name="Pitluck S."/>
            <person name="Ivanova N."/>
            <person name="Mavromatis K."/>
            <person name="Mikhailova N."/>
            <person name="Pati A."/>
            <person name="Chen A."/>
            <person name="Palaniappan K."/>
            <person name="Land M."/>
            <person name="Hauser L."/>
            <person name="Chang Y.J."/>
            <person name="Jeffries C.D."/>
            <person name="Chain P."/>
            <person name="Saunders E."/>
            <person name="Brettin T."/>
            <person name="Detter J.C."/>
            <person name="Goker M."/>
            <person name="Bristow J."/>
            <person name="Eisen J.A."/>
            <person name="Markowitz V."/>
            <person name="Hugenholtz P."/>
            <person name="Kyrpides N.C."/>
            <person name="Klenk H.P."/>
            <person name="Han C."/>
        </authorList>
    </citation>
    <scope>NUCLEOTIDE SEQUENCE [LARGE SCALE GENOMIC DNA]</scope>
    <source>
        <strain evidence="2">ATCC 49208 / DSM 771 / VKM B-1644</strain>
    </source>
</reference>
<sequence length="130" mass="14736">MNELDLLIKEKLVPLRERILESFAQKHPYIESVMNGMLSGKKNRVGMVVTESGKTIGEYTFHTEGLHVASVDCGELSPEIKHPFLGVIKPYAIVEKSTLEKMLNDEERLENDLFATAMGYMPEVTLKFLH</sequence>
<dbReference type="AlphaFoldDB" id="C8VWZ1"/>
<dbReference type="HOGENOM" id="CLU_1945263_0_0_9"/>
<dbReference type="eggNOG" id="ENOG5032SVY">
    <property type="taxonomic scope" value="Bacteria"/>
</dbReference>
<protein>
    <submittedName>
        <fullName evidence="1">Uncharacterized protein</fullName>
    </submittedName>
</protein>
<dbReference type="STRING" id="485916.Dtox_1710"/>
<dbReference type="EMBL" id="CP001720">
    <property type="protein sequence ID" value="ACV62567.1"/>
    <property type="molecule type" value="Genomic_DNA"/>
</dbReference>
<keyword evidence="2" id="KW-1185">Reference proteome</keyword>
<dbReference type="KEGG" id="dae:Dtox_1710"/>
<dbReference type="RefSeq" id="WP_015757278.1">
    <property type="nucleotide sequence ID" value="NC_013216.1"/>
</dbReference>
<gene>
    <name evidence="1" type="ordered locus">Dtox_1710</name>
</gene>
<dbReference type="Proteomes" id="UP000002217">
    <property type="component" value="Chromosome"/>
</dbReference>
<accession>C8VWZ1</accession>
<dbReference type="OrthoDB" id="1681626at2"/>
<evidence type="ECO:0000313" key="1">
    <source>
        <dbReference type="EMBL" id="ACV62567.1"/>
    </source>
</evidence>
<name>C8VWZ1_DESAS</name>
<proteinExistence type="predicted"/>
<organism evidence="1 2">
    <name type="scientific">Desulfofarcimen acetoxidans (strain ATCC 49208 / DSM 771 / KCTC 5769 / VKM B-1644 / 5575)</name>
    <name type="common">Desulfotomaculum acetoxidans</name>
    <dbReference type="NCBI Taxonomy" id="485916"/>
    <lineage>
        <taxon>Bacteria</taxon>
        <taxon>Bacillati</taxon>
        <taxon>Bacillota</taxon>
        <taxon>Clostridia</taxon>
        <taxon>Eubacteriales</taxon>
        <taxon>Peptococcaceae</taxon>
        <taxon>Desulfofarcimen</taxon>
    </lineage>
</organism>